<accession>A0A415E547</accession>
<reference evidence="1 2" key="1">
    <citation type="submission" date="2018-08" db="EMBL/GenBank/DDBJ databases">
        <title>A genome reference for cultivated species of the human gut microbiota.</title>
        <authorList>
            <person name="Zou Y."/>
            <person name="Xue W."/>
            <person name="Luo G."/>
        </authorList>
    </citation>
    <scope>NUCLEOTIDE SEQUENCE [LARGE SCALE GENOMIC DNA]</scope>
    <source>
        <strain evidence="1 2">AM07-24</strain>
    </source>
</reference>
<dbReference type="EMBL" id="QRMS01000002">
    <property type="protein sequence ID" value="RHJ88719.1"/>
    <property type="molecule type" value="Genomic_DNA"/>
</dbReference>
<gene>
    <name evidence="1" type="ORF">DW099_10160</name>
</gene>
<organism evidence="1 2">
    <name type="scientific">Emergencia timonensis</name>
    <dbReference type="NCBI Taxonomy" id="1776384"/>
    <lineage>
        <taxon>Bacteria</taxon>
        <taxon>Bacillati</taxon>
        <taxon>Bacillota</taxon>
        <taxon>Clostridia</taxon>
        <taxon>Peptostreptococcales</taxon>
        <taxon>Anaerovoracaceae</taxon>
        <taxon>Emergencia</taxon>
    </lineage>
</organism>
<keyword evidence="2" id="KW-1185">Reference proteome</keyword>
<evidence type="ECO:0000313" key="2">
    <source>
        <dbReference type="Proteomes" id="UP000284841"/>
    </source>
</evidence>
<sequence>MAIGHIKVIFQRIPAIFRVEYGNAFAVFIDSTHKFFVPVIKLQNGSSVWALGENQELFVKSAFIIVAGTG</sequence>
<evidence type="ECO:0000313" key="1">
    <source>
        <dbReference type="EMBL" id="RHJ88719.1"/>
    </source>
</evidence>
<comment type="caution">
    <text evidence="1">The sequence shown here is derived from an EMBL/GenBank/DDBJ whole genome shotgun (WGS) entry which is preliminary data.</text>
</comment>
<dbReference type="Proteomes" id="UP000284841">
    <property type="component" value="Unassembled WGS sequence"/>
</dbReference>
<name>A0A415E547_9FIRM</name>
<dbReference type="AlphaFoldDB" id="A0A415E547"/>
<protein>
    <submittedName>
        <fullName evidence="1">Uncharacterized protein</fullName>
    </submittedName>
</protein>
<dbReference type="RefSeq" id="WP_118335453.1">
    <property type="nucleotide sequence ID" value="NZ_AP025568.1"/>
</dbReference>
<proteinExistence type="predicted"/>